<feature type="transmembrane region" description="Helical" evidence="8">
    <location>
        <begin position="158"/>
        <end position="174"/>
    </location>
</feature>
<organism evidence="10 11">
    <name type="scientific">Aminobacter aminovorans</name>
    <name type="common">Chelatobacter heintzii</name>
    <dbReference type="NCBI Taxonomy" id="83263"/>
    <lineage>
        <taxon>Bacteria</taxon>
        <taxon>Pseudomonadati</taxon>
        <taxon>Pseudomonadota</taxon>
        <taxon>Alphaproteobacteria</taxon>
        <taxon>Hyphomicrobiales</taxon>
        <taxon>Phyllobacteriaceae</taxon>
        <taxon>Aminobacter</taxon>
    </lineage>
</organism>
<feature type="transmembrane region" description="Helical" evidence="8">
    <location>
        <begin position="274"/>
        <end position="295"/>
    </location>
</feature>
<evidence type="ECO:0000256" key="1">
    <source>
        <dbReference type="ARBA" id="ARBA00004651"/>
    </source>
</evidence>
<keyword evidence="3" id="KW-0813">Transport</keyword>
<dbReference type="InterPro" id="IPR037185">
    <property type="entry name" value="EmrE-like"/>
</dbReference>
<keyword evidence="5 8" id="KW-0812">Transmembrane</keyword>
<keyword evidence="4" id="KW-1003">Cell membrane</keyword>
<dbReference type="NCBIfam" id="TIGR00688">
    <property type="entry name" value="rarD"/>
    <property type="match status" value="1"/>
</dbReference>
<proteinExistence type="inferred from homology"/>
<protein>
    <submittedName>
        <fullName evidence="10">Putative chloramphenical resistance permease RarD</fullName>
    </submittedName>
</protein>
<dbReference type="InterPro" id="IPR000620">
    <property type="entry name" value="EamA_dom"/>
</dbReference>
<sequence>MSTNTPAISRDEATRGFLFALSAYLMWGFLPFYMKAVAHIPAAEVIAHRITWSIPIAALLLWWLGRTSDIKTALRTPRTLAMGTLTATLITINWGVYVWAIGNDRALETALGYYINPLFSVFLGAVVLGEKLTRAQTVAIGLAVIAVALLTWESGGLPWVSIVLALSWGFYALFKKTLPIGPAQGFFLEVLILGIPALVYIAYLQGTGAGHFGTTGMTDVWLMLGCGIVTAVPLILFANGAKLLRMSTIGIMQYIAPTMIFVIAIFIFKEPFSSERAVAFALIWAALAIYTWSMFSERAKNG</sequence>
<evidence type="ECO:0000256" key="2">
    <source>
        <dbReference type="ARBA" id="ARBA00007362"/>
    </source>
</evidence>
<feature type="transmembrane region" description="Helical" evidence="8">
    <location>
        <begin position="46"/>
        <end position="65"/>
    </location>
</feature>
<dbReference type="AlphaFoldDB" id="A0A380WQ09"/>
<evidence type="ECO:0000256" key="3">
    <source>
        <dbReference type="ARBA" id="ARBA00022448"/>
    </source>
</evidence>
<accession>A0A380WQ09</accession>
<evidence type="ECO:0000256" key="6">
    <source>
        <dbReference type="ARBA" id="ARBA00022989"/>
    </source>
</evidence>
<feature type="transmembrane region" description="Helical" evidence="8">
    <location>
        <begin position="220"/>
        <end position="239"/>
    </location>
</feature>
<gene>
    <name evidence="10" type="primary">rarD</name>
    <name evidence="10" type="ORF">NCTC10684_04191</name>
</gene>
<evidence type="ECO:0000313" key="11">
    <source>
        <dbReference type="Proteomes" id="UP000254701"/>
    </source>
</evidence>
<feature type="transmembrane region" description="Helical" evidence="8">
    <location>
        <begin position="77"/>
        <end position="99"/>
    </location>
</feature>
<evidence type="ECO:0000256" key="8">
    <source>
        <dbReference type="SAM" id="Phobius"/>
    </source>
</evidence>
<evidence type="ECO:0000256" key="7">
    <source>
        <dbReference type="ARBA" id="ARBA00023136"/>
    </source>
</evidence>
<feature type="transmembrane region" description="Helical" evidence="8">
    <location>
        <begin position="135"/>
        <end position="152"/>
    </location>
</feature>
<evidence type="ECO:0000256" key="4">
    <source>
        <dbReference type="ARBA" id="ARBA00022475"/>
    </source>
</evidence>
<evidence type="ECO:0000259" key="9">
    <source>
        <dbReference type="Pfam" id="PF00892"/>
    </source>
</evidence>
<evidence type="ECO:0000313" key="10">
    <source>
        <dbReference type="EMBL" id="SUU90931.1"/>
    </source>
</evidence>
<dbReference type="SUPFAM" id="SSF103481">
    <property type="entry name" value="Multidrug resistance efflux transporter EmrE"/>
    <property type="match status" value="2"/>
</dbReference>
<feature type="transmembrane region" description="Helical" evidence="8">
    <location>
        <begin position="16"/>
        <end position="34"/>
    </location>
</feature>
<feature type="transmembrane region" description="Helical" evidence="8">
    <location>
        <begin position="251"/>
        <end position="268"/>
    </location>
</feature>
<evidence type="ECO:0000256" key="5">
    <source>
        <dbReference type="ARBA" id="ARBA00022692"/>
    </source>
</evidence>
<dbReference type="PANTHER" id="PTHR22911:SF137">
    <property type="entry name" value="SOLUTE CARRIER FAMILY 35 MEMBER G2-RELATED"/>
    <property type="match status" value="1"/>
</dbReference>
<comment type="similarity">
    <text evidence="2">Belongs to the EamA transporter family.</text>
</comment>
<comment type="subcellular location">
    <subcellularLocation>
        <location evidence="1">Cell membrane</location>
        <topology evidence="1">Multi-pass membrane protein</topology>
    </subcellularLocation>
</comment>
<dbReference type="GO" id="GO:0005886">
    <property type="term" value="C:plasma membrane"/>
    <property type="evidence" value="ECO:0007669"/>
    <property type="project" value="UniProtKB-SubCell"/>
</dbReference>
<dbReference type="Proteomes" id="UP000254701">
    <property type="component" value="Unassembled WGS sequence"/>
</dbReference>
<feature type="transmembrane region" description="Helical" evidence="8">
    <location>
        <begin position="111"/>
        <end position="128"/>
    </location>
</feature>
<name>A0A380WQ09_AMIAI</name>
<dbReference type="InterPro" id="IPR004626">
    <property type="entry name" value="RarD"/>
</dbReference>
<feature type="domain" description="EamA" evidence="9">
    <location>
        <begin position="15"/>
        <end position="151"/>
    </location>
</feature>
<dbReference type="Pfam" id="PF00892">
    <property type="entry name" value="EamA"/>
    <property type="match status" value="1"/>
</dbReference>
<dbReference type="OrthoDB" id="369870at2"/>
<keyword evidence="7 8" id="KW-0472">Membrane</keyword>
<keyword evidence="6 8" id="KW-1133">Transmembrane helix</keyword>
<dbReference type="PANTHER" id="PTHR22911">
    <property type="entry name" value="ACYL-MALONYL CONDENSING ENZYME-RELATED"/>
    <property type="match status" value="1"/>
</dbReference>
<dbReference type="EMBL" id="UFSM01000001">
    <property type="protein sequence ID" value="SUU90931.1"/>
    <property type="molecule type" value="Genomic_DNA"/>
</dbReference>
<feature type="transmembrane region" description="Helical" evidence="8">
    <location>
        <begin position="186"/>
        <end position="205"/>
    </location>
</feature>
<reference evidence="10 11" key="1">
    <citation type="submission" date="2018-06" db="EMBL/GenBank/DDBJ databases">
        <authorList>
            <consortium name="Pathogen Informatics"/>
            <person name="Doyle S."/>
        </authorList>
    </citation>
    <scope>NUCLEOTIDE SEQUENCE [LARGE SCALE GENOMIC DNA]</scope>
    <source>
        <strain evidence="10 11">NCTC10684</strain>
    </source>
</reference>